<proteinExistence type="predicted"/>
<name>A0ABQ0L895_MYCCL</name>
<feature type="transmembrane region" description="Helical" evidence="1">
    <location>
        <begin position="6"/>
        <end position="27"/>
    </location>
</feature>
<dbReference type="Proteomes" id="UP000815677">
    <property type="component" value="Unassembled WGS sequence"/>
</dbReference>
<feature type="transmembrane region" description="Helical" evidence="1">
    <location>
        <begin position="71"/>
        <end position="92"/>
    </location>
</feature>
<keyword evidence="4" id="KW-0378">Hydrolase</keyword>
<dbReference type="Pfam" id="PF01738">
    <property type="entry name" value="DLH"/>
    <property type="match status" value="1"/>
</dbReference>
<keyword evidence="1" id="KW-0472">Membrane</keyword>
<protein>
    <submittedName>
        <fullName evidence="4">Dienelactone hydrolase family protein</fullName>
    </submittedName>
</protein>
<feature type="domain" description="DUF7702" evidence="3">
    <location>
        <begin position="4"/>
        <end position="255"/>
    </location>
</feature>
<evidence type="ECO:0000313" key="5">
    <source>
        <dbReference type="Proteomes" id="UP000815677"/>
    </source>
</evidence>
<accession>A0ABQ0L895</accession>
<dbReference type="Pfam" id="PF24800">
    <property type="entry name" value="DUF7702"/>
    <property type="match status" value="1"/>
</dbReference>
<dbReference type="PANTHER" id="PTHR47668">
    <property type="entry name" value="DIENELACTONE HYDROLASE FAMILY PROTEIN (AFU_ORTHOLOGUE AFUA_6G01940)"/>
    <property type="match status" value="1"/>
</dbReference>
<dbReference type="PANTHER" id="PTHR47668:SF1">
    <property type="entry name" value="DIENELACTONE HYDROLASE DOMAIN-CONTAINING PROTEIN-RELATED"/>
    <property type="match status" value="1"/>
</dbReference>
<feature type="transmembrane region" description="Helical" evidence="1">
    <location>
        <begin position="39"/>
        <end position="59"/>
    </location>
</feature>
<keyword evidence="1" id="KW-1133">Transmembrane helix</keyword>
<dbReference type="SUPFAM" id="SSF53474">
    <property type="entry name" value="alpha/beta-Hydrolases"/>
    <property type="match status" value="1"/>
</dbReference>
<gene>
    <name evidence="4" type="ORF">MCHLO_04786</name>
</gene>
<feature type="transmembrane region" description="Helical" evidence="1">
    <location>
        <begin position="151"/>
        <end position="169"/>
    </location>
</feature>
<evidence type="ECO:0000256" key="1">
    <source>
        <dbReference type="SAM" id="Phobius"/>
    </source>
</evidence>
<organism evidence="4 5">
    <name type="scientific">Mycena chlorophos</name>
    <name type="common">Agaric fungus</name>
    <name type="synonym">Agaricus chlorophos</name>
    <dbReference type="NCBI Taxonomy" id="658473"/>
    <lineage>
        <taxon>Eukaryota</taxon>
        <taxon>Fungi</taxon>
        <taxon>Dikarya</taxon>
        <taxon>Basidiomycota</taxon>
        <taxon>Agaricomycotina</taxon>
        <taxon>Agaricomycetes</taxon>
        <taxon>Agaricomycetidae</taxon>
        <taxon>Agaricales</taxon>
        <taxon>Marasmiineae</taxon>
        <taxon>Mycenaceae</taxon>
        <taxon>Mycena</taxon>
    </lineage>
</organism>
<feature type="transmembrane region" description="Helical" evidence="1">
    <location>
        <begin position="181"/>
        <end position="204"/>
    </location>
</feature>
<dbReference type="InterPro" id="IPR002925">
    <property type="entry name" value="Dienelactn_hydro"/>
</dbReference>
<keyword evidence="5" id="KW-1185">Reference proteome</keyword>
<feature type="transmembrane region" description="Helical" evidence="1">
    <location>
        <begin position="230"/>
        <end position="255"/>
    </location>
</feature>
<dbReference type="Gene3D" id="3.40.50.1820">
    <property type="entry name" value="alpha/beta hydrolase"/>
    <property type="match status" value="1"/>
</dbReference>
<evidence type="ECO:0000259" key="2">
    <source>
        <dbReference type="Pfam" id="PF01738"/>
    </source>
</evidence>
<evidence type="ECO:0000313" key="4">
    <source>
        <dbReference type="EMBL" id="GAT47323.1"/>
    </source>
</evidence>
<sequence>MPTLDTRGIIAAAQLVYVPIAAICLWISIRYALRKDAGYMFLLLFALMKIAGAALIVAAELTKNPKPDLYLAAYILFPTGLGPLMLATIGFLGLAGQHSYSEYISTTRMFRFTAFFIPIAIILDIAGGILGSHLAPRDGNVGDILRKTASALYGAIYLALIYVHIRCWDEQFSMRSYRRRMLGGILLAFPVLGARVAYEILAAWSSHDLFGLDPSTNPTLAMFQPVTGKWIYYAILGVACEFIVAVLYLLSALVLGRRRHHRNINPSSSERARSITKSTGKAMSTTVHNTNKACCTVPPVESDYTPKGSYKAVGAFKKVYVTGDESKASKPLVAIYDIFGFFPQTEQGADILASSLNTVVYMPDFFEPNAPFPSENFPPTTDEGKKALQDFFGGTANPGAAVEKLTAFGKHLKDNGATKIGVFGFCWGGKVTMVAGGTSTPFDAVSIVHPAMLSVSDAENLKVPLAIYPSKDEPIDEYIKIVKEIATKPFAAQNDNKLYANMHHGWAAARADLTKEDNKAEFQDVYSRLSQFFDKVL</sequence>
<dbReference type="EMBL" id="DF843379">
    <property type="protein sequence ID" value="GAT47323.1"/>
    <property type="molecule type" value="Genomic_DNA"/>
</dbReference>
<keyword evidence="1" id="KW-0812">Transmembrane</keyword>
<reference evidence="4" key="1">
    <citation type="submission" date="2014-09" db="EMBL/GenBank/DDBJ databases">
        <title>Genome sequence of the luminous mushroom Mycena chlorophos for searching fungal bioluminescence genes.</title>
        <authorList>
            <person name="Tanaka Y."/>
            <person name="Kasuga D."/>
            <person name="Oba Y."/>
            <person name="Hase S."/>
            <person name="Sato K."/>
            <person name="Oba Y."/>
            <person name="Sakakibara Y."/>
        </authorList>
    </citation>
    <scope>NUCLEOTIDE SEQUENCE</scope>
</reference>
<dbReference type="InterPro" id="IPR056119">
    <property type="entry name" value="DUF7702"/>
</dbReference>
<evidence type="ECO:0000259" key="3">
    <source>
        <dbReference type="Pfam" id="PF24800"/>
    </source>
</evidence>
<dbReference type="InterPro" id="IPR029058">
    <property type="entry name" value="AB_hydrolase_fold"/>
</dbReference>
<feature type="transmembrane region" description="Helical" evidence="1">
    <location>
        <begin position="112"/>
        <end position="131"/>
    </location>
</feature>
<dbReference type="GO" id="GO:0016787">
    <property type="term" value="F:hydrolase activity"/>
    <property type="evidence" value="ECO:0007669"/>
    <property type="project" value="UniProtKB-KW"/>
</dbReference>
<feature type="domain" description="Dienelactone hydrolase" evidence="2">
    <location>
        <begin position="328"/>
        <end position="536"/>
    </location>
</feature>